<dbReference type="InterPro" id="IPR021250">
    <property type="entry name" value="DUF2789"/>
</dbReference>
<dbReference type="Gene3D" id="1.10.10.1130">
    <property type="entry name" value="Uncharacterised protein PF10982, DUF2789"/>
    <property type="match status" value="1"/>
</dbReference>
<dbReference type="InterPro" id="IPR038086">
    <property type="entry name" value="DUF2789_sf"/>
</dbReference>
<proteinExistence type="predicted"/>
<evidence type="ECO:0000313" key="1">
    <source>
        <dbReference type="EMBL" id="QEQ97511.1"/>
    </source>
</evidence>
<keyword evidence="2" id="KW-1185">Reference proteome</keyword>
<sequence length="76" mass="8642">MIEPNHSIETLFEQLGLPAEQAEIETFIQNHRLPEGVQLHDASFWTSSQSKFLQEGLAADADWAEVIDELSARLQY</sequence>
<reference evidence="1 2" key="1">
    <citation type="journal article" date="2019" name="Biochem. Eng. J.">
        <title>Metabolic engineering of the marine bacteria Neptunomonas concharum for the production of acetoin and meso-2,3-butanediol from acetate.</title>
        <authorList>
            <person name="Li W."/>
            <person name="Pu N."/>
            <person name="Liu C.-X."/>
            <person name="Yuan Q.-P."/>
            <person name="Li Z.-J."/>
        </authorList>
    </citation>
    <scope>NUCLEOTIDE SEQUENCE [LARGE SCALE GENOMIC DNA]</scope>
    <source>
        <strain evidence="1 2">JCM17730</strain>
    </source>
</reference>
<name>A0A5P1RE08_9GAMM</name>
<dbReference type="AlphaFoldDB" id="A0A5P1RE08"/>
<dbReference type="EMBL" id="CP043869">
    <property type="protein sequence ID" value="QEQ97511.1"/>
    <property type="molecule type" value="Genomic_DNA"/>
</dbReference>
<gene>
    <name evidence="1" type="ORF">F0U83_12725</name>
</gene>
<dbReference type="KEGG" id="ncu:F0U83_12725"/>
<dbReference type="Proteomes" id="UP000324760">
    <property type="component" value="Chromosome"/>
</dbReference>
<evidence type="ECO:0000313" key="2">
    <source>
        <dbReference type="Proteomes" id="UP000324760"/>
    </source>
</evidence>
<organism evidence="1 2">
    <name type="scientific">Neptunomonas concharum</name>
    <dbReference type="NCBI Taxonomy" id="1031538"/>
    <lineage>
        <taxon>Bacteria</taxon>
        <taxon>Pseudomonadati</taxon>
        <taxon>Pseudomonadota</taxon>
        <taxon>Gammaproteobacteria</taxon>
        <taxon>Oceanospirillales</taxon>
        <taxon>Oceanospirillaceae</taxon>
        <taxon>Neptunomonas</taxon>
    </lineage>
</organism>
<dbReference type="RefSeq" id="WP_138986849.1">
    <property type="nucleotide sequence ID" value="NZ_CP043869.1"/>
</dbReference>
<dbReference type="Pfam" id="PF10982">
    <property type="entry name" value="DUF2789"/>
    <property type="match status" value="1"/>
</dbReference>
<dbReference type="OrthoDB" id="5828847at2"/>
<protein>
    <submittedName>
        <fullName evidence="1">DUF2789 domain-containing protein</fullName>
    </submittedName>
</protein>
<accession>A0A5P1RE08</accession>